<proteinExistence type="predicted"/>
<dbReference type="InterPro" id="IPR003439">
    <property type="entry name" value="ABC_transporter-like_ATP-bd"/>
</dbReference>
<dbReference type="Gene3D" id="3.40.50.300">
    <property type="entry name" value="P-loop containing nucleotide triphosphate hydrolases"/>
    <property type="match status" value="1"/>
</dbReference>
<dbReference type="PROSITE" id="PS50893">
    <property type="entry name" value="ABC_TRANSPORTER_2"/>
    <property type="match status" value="1"/>
</dbReference>
<keyword evidence="3 8" id="KW-0812">Transmembrane</keyword>
<dbReference type="Gene3D" id="1.20.1560.10">
    <property type="entry name" value="ABC transporter type 1, transmembrane domain"/>
    <property type="match status" value="1"/>
</dbReference>
<dbReference type="Pfam" id="PF00005">
    <property type="entry name" value="ABC_tran"/>
    <property type="match status" value="1"/>
</dbReference>
<evidence type="ECO:0000256" key="1">
    <source>
        <dbReference type="ARBA" id="ARBA00004651"/>
    </source>
</evidence>
<dbReference type="InterPro" id="IPR036640">
    <property type="entry name" value="ABC1_TM_sf"/>
</dbReference>
<evidence type="ECO:0000256" key="3">
    <source>
        <dbReference type="ARBA" id="ARBA00022692"/>
    </source>
</evidence>
<evidence type="ECO:0000256" key="5">
    <source>
        <dbReference type="ARBA" id="ARBA00022840"/>
    </source>
</evidence>
<name>A0A2H0LSQ0_9BACT</name>
<dbReference type="Proteomes" id="UP000230859">
    <property type="component" value="Unassembled WGS sequence"/>
</dbReference>
<evidence type="ECO:0000256" key="6">
    <source>
        <dbReference type="ARBA" id="ARBA00022989"/>
    </source>
</evidence>
<evidence type="ECO:0000256" key="4">
    <source>
        <dbReference type="ARBA" id="ARBA00022741"/>
    </source>
</evidence>
<evidence type="ECO:0000259" key="9">
    <source>
        <dbReference type="PROSITE" id="PS50893"/>
    </source>
</evidence>
<feature type="transmembrane region" description="Helical" evidence="8">
    <location>
        <begin position="176"/>
        <end position="196"/>
    </location>
</feature>
<dbReference type="InterPro" id="IPR027417">
    <property type="entry name" value="P-loop_NTPase"/>
</dbReference>
<sequence length="584" mass="65413">MGTYRRLVAYVYPYRWLFVIATVCMFFFSVMNALASAVLYVAVKGFYSEGYVTVDNIPYAPSFIQSIQFPVAAVPLMVVGVFLVRGIFDYTSNYLMADVGIRAIRQVREELYQKMVNLSVDFYSKGRTGELMSRVTNDVGFIQGGITDVLVDLVKQPLVILINVPMVFIWGGKMAFWAVLVFPLVLIPIAIIGNRLRRLTRRMQERTADILSVMQEIFTGIRVVKAFNMEEVEIDRFNRINKSVFDFFRKTVRVTAFQRPIIEVFGAVGAGLAIWFGYQHLPPDRFVAFIGSLFIFYEPLKKLGKVNSTIQQSVAAGKRIFEVMDEVPTIQNKPNALKLELPIKQIDFEKVSFAYEGNQYVIRDLNLSLREGEVVAVVGPSGAGKTSLVNLLPRFYDVVKGAVKINGKDIRDLDIKSLREKIGIVNQETVLFNATVMENIAYGRPSASLDEVRQAAAAAYADGFIKQLPNGYGTMIGEKGANLSGGQRQRLSIARALLKNPPILILDEATSQLDTESEREVQKAIESLMRGRTVLVIAHRLSTVQNADRIVVIEDGVITQVGNNDALLKEGGTYKRLYDLQFNL</sequence>
<comment type="caution">
    <text evidence="11">The sequence shown here is derived from an EMBL/GenBank/DDBJ whole genome shotgun (WGS) entry which is preliminary data.</text>
</comment>
<dbReference type="PROSITE" id="PS00211">
    <property type="entry name" value="ABC_TRANSPORTER_1"/>
    <property type="match status" value="1"/>
</dbReference>
<evidence type="ECO:0000313" key="11">
    <source>
        <dbReference type="EMBL" id="PIQ87386.1"/>
    </source>
</evidence>
<comment type="subcellular location">
    <subcellularLocation>
        <location evidence="1">Cell membrane</location>
        <topology evidence="1">Multi-pass membrane protein</topology>
    </subcellularLocation>
</comment>
<dbReference type="CDD" id="cd18552">
    <property type="entry name" value="ABC_6TM_MsbA_like"/>
    <property type="match status" value="1"/>
</dbReference>
<feature type="transmembrane region" description="Helical" evidence="8">
    <location>
        <begin position="153"/>
        <end position="170"/>
    </location>
</feature>
<dbReference type="InterPro" id="IPR039421">
    <property type="entry name" value="Type_1_exporter"/>
</dbReference>
<feature type="transmembrane region" description="Helical" evidence="8">
    <location>
        <begin position="16"/>
        <end position="43"/>
    </location>
</feature>
<dbReference type="InterPro" id="IPR003593">
    <property type="entry name" value="AAA+_ATPase"/>
</dbReference>
<dbReference type="GO" id="GO:0015421">
    <property type="term" value="F:ABC-type oligopeptide transporter activity"/>
    <property type="evidence" value="ECO:0007669"/>
    <property type="project" value="TreeGrafter"/>
</dbReference>
<dbReference type="EMBL" id="PCVY01000013">
    <property type="protein sequence ID" value="PIQ87386.1"/>
    <property type="molecule type" value="Genomic_DNA"/>
</dbReference>
<keyword evidence="2" id="KW-0813">Transport</keyword>
<feature type="transmembrane region" description="Helical" evidence="8">
    <location>
        <begin position="260"/>
        <end position="278"/>
    </location>
</feature>
<protein>
    <submittedName>
        <fullName evidence="11">ABC transporter permease</fullName>
    </submittedName>
</protein>
<accession>A0A2H0LSQ0</accession>
<dbReference type="PANTHER" id="PTHR43394:SF1">
    <property type="entry name" value="ATP-BINDING CASSETTE SUB-FAMILY B MEMBER 10, MITOCHONDRIAL"/>
    <property type="match status" value="1"/>
</dbReference>
<dbReference type="GO" id="GO:0005886">
    <property type="term" value="C:plasma membrane"/>
    <property type="evidence" value="ECO:0007669"/>
    <property type="project" value="UniProtKB-SubCell"/>
</dbReference>
<evidence type="ECO:0000256" key="8">
    <source>
        <dbReference type="SAM" id="Phobius"/>
    </source>
</evidence>
<keyword evidence="4" id="KW-0547">Nucleotide-binding</keyword>
<reference evidence="11 12" key="1">
    <citation type="submission" date="2017-09" db="EMBL/GenBank/DDBJ databases">
        <title>Depth-based differentiation of microbial function through sediment-hosted aquifers and enrichment of novel symbionts in the deep terrestrial subsurface.</title>
        <authorList>
            <person name="Probst A.J."/>
            <person name="Ladd B."/>
            <person name="Jarett J.K."/>
            <person name="Geller-Mcgrath D.E."/>
            <person name="Sieber C.M."/>
            <person name="Emerson J.B."/>
            <person name="Anantharaman K."/>
            <person name="Thomas B.C."/>
            <person name="Malmstrom R."/>
            <person name="Stieglmeier M."/>
            <person name="Klingl A."/>
            <person name="Woyke T."/>
            <person name="Ryan C.M."/>
            <person name="Banfield J.F."/>
        </authorList>
    </citation>
    <scope>NUCLEOTIDE SEQUENCE [LARGE SCALE GENOMIC DNA]</scope>
    <source>
        <strain evidence="11">CG11_big_fil_rev_8_21_14_0_20_45_26</strain>
    </source>
</reference>
<dbReference type="InterPro" id="IPR011527">
    <property type="entry name" value="ABC1_TM_dom"/>
</dbReference>
<dbReference type="InterPro" id="IPR017871">
    <property type="entry name" value="ABC_transporter-like_CS"/>
</dbReference>
<dbReference type="SMART" id="SM00382">
    <property type="entry name" value="AAA"/>
    <property type="match status" value="1"/>
</dbReference>
<feature type="domain" description="ABC transmembrane type-1" evidence="10">
    <location>
        <begin position="19"/>
        <end position="312"/>
    </location>
</feature>
<dbReference type="PANTHER" id="PTHR43394">
    <property type="entry name" value="ATP-DEPENDENT PERMEASE MDL1, MITOCHONDRIAL"/>
    <property type="match status" value="1"/>
</dbReference>
<gene>
    <name evidence="11" type="ORF">COV74_01085</name>
</gene>
<evidence type="ECO:0000259" key="10">
    <source>
        <dbReference type="PROSITE" id="PS50929"/>
    </source>
</evidence>
<evidence type="ECO:0000256" key="7">
    <source>
        <dbReference type="ARBA" id="ARBA00023136"/>
    </source>
</evidence>
<feature type="transmembrane region" description="Helical" evidence="8">
    <location>
        <begin position="63"/>
        <end position="84"/>
    </location>
</feature>
<dbReference type="GO" id="GO:0005524">
    <property type="term" value="F:ATP binding"/>
    <property type="evidence" value="ECO:0007669"/>
    <property type="project" value="UniProtKB-KW"/>
</dbReference>
<dbReference type="GO" id="GO:0016887">
    <property type="term" value="F:ATP hydrolysis activity"/>
    <property type="evidence" value="ECO:0007669"/>
    <property type="project" value="InterPro"/>
</dbReference>
<organism evidence="11 12">
    <name type="scientific">Candidatus Abzuiibacterium crystallinum</name>
    <dbReference type="NCBI Taxonomy" id="1974748"/>
    <lineage>
        <taxon>Bacteria</taxon>
        <taxon>Pseudomonadati</taxon>
        <taxon>Candidatus Omnitrophota</taxon>
        <taxon>Candidatus Abzuiibacterium</taxon>
    </lineage>
</organism>
<dbReference type="AlphaFoldDB" id="A0A2H0LSQ0"/>
<dbReference type="SUPFAM" id="SSF90123">
    <property type="entry name" value="ABC transporter transmembrane region"/>
    <property type="match status" value="1"/>
</dbReference>
<dbReference type="Pfam" id="PF00664">
    <property type="entry name" value="ABC_membrane"/>
    <property type="match status" value="1"/>
</dbReference>
<keyword evidence="6 8" id="KW-1133">Transmembrane helix</keyword>
<evidence type="ECO:0000313" key="12">
    <source>
        <dbReference type="Proteomes" id="UP000230859"/>
    </source>
</evidence>
<keyword evidence="7 8" id="KW-0472">Membrane</keyword>
<evidence type="ECO:0000256" key="2">
    <source>
        <dbReference type="ARBA" id="ARBA00022448"/>
    </source>
</evidence>
<keyword evidence="5" id="KW-0067">ATP-binding</keyword>
<dbReference type="FunFam" id="3.40.50.300:FF:000287">
    <property type="entry name" value="Multidrug ABC transporter ATP-binding protein"/>
    <property type="match status" value="1"/>
</dbReference>
<dbReference type="SUPFAM" id="SSF52540">
    <property type="entry name" value="P-loop containing nucleoside triphosphate hydrolases"/>
    <property type="match status" value="1"/>
</dbReference>
<dbReference type="PROSITE" id="PS50929">
    <property type="entry name" value="ABC_TM1F"/>
    <property type="match status" value="1"/>
</dbReference>
<feature type="domain" description="ABC transporter" evidence="9">
    <location>
        <begin position="346"/>
        <end position="580"/>
    </location>
</feature>